<feature type="chain" id="PRO_5031134598" description="Surface-anchored protein" evidence="2">
    <location>
        <begin position="24"/>
        <end position="309"/>
    </location>
</feature>
<name>A0A7Z0WN13_9PSEU</name>
<evidence type="ECO:0008006" key="5">
    <source>
        <dbReference type="Google" id="ProtNLM"/>
    </source>
</evidence>
<accession>A0A7Z0WN13</accession>
<organism evidence="3 4">
    <name type="scientific">Actinophytocola xinjiangensis</name>
    <dbReference type="NCBI Taxonomy" id="485602"/>
    <lineage>
        <taxon>Bacteria</taxon>
        <taxon>Bacillati</taxon>
        <taxon>Actinomycetota</taxon>
        <taxon>Actinomycetes</taxon>
        <taxon>Pseudonocardiales</taxon>
        <taxon>Pseudonocardiaceae</taxon>
    </lineage>
</organism>
<dbReference type="OrthoDB" id="4424311at2"/>
<evidence type="ECO:0000256" key="1">
    <source>
        <dbReference type="SAM" id="Phobius"/>
    </source>
</evidence>
<dbReference type="NCBIfam" id="TIGR03769">
    <property type="entry name" value="P_ac_wall_RPT"/>
    <property type="match status" value="1"/>
</dbReference>
<keyword evidence="1" id="KW-0472">Membrane</keyword>
<dbReference type="NCBIfam" id="NF038134">
    <property type="entry name" value="choice_anch_M"/>
    <property type="match status" value="1"/>
</dbReference>
<evidence type="ECO:0000313" key="4">
    <source>
        <dbReference type="Proteomes" id="UP000185696"/>
    </source>
</evidence>
<evidence type="ECO:0000313" key="3">
    <source>
        <dbReference type="EMBL" id="OLF10557.1"/>
    </source>
</evidence>
<reference evidence="3 4" key="1">
    <citation type="submission" date="2016-12" db="EMBL/GenBank/DDBJ databases">
        <title>The draft genome sequence of Actinophytocola xinjiangensis.</title>
        <authorList>
            <person name="Wang W."/>
            <person name="Yuan L."/>
        </authorList>
    </citation>
    <scope>NUCLEOTIDE SEQUENCE [LARGE SCALE GENOMIC DNA]</scope>
    <source>
        <strain evidence="3 4">CGMCC 4.4663</strain>
    </source>
</reference>
<dbReference type="Proteomes" id="UP000185696">
    <property type="component" value="Unassembled WGS sequence"/>
</dbReference>
<keyword evidence="2" id="KW-0732">Signal</keyword>
<dbReference type="EMBL" id="MSIF01000006">
    <property type="protein sequence ID" value="OLF10557.1"/>
    <property type="molecule type" value="Genomic_DNA"/>
</dbReference>
<keyword evidence="1" id="KW-1133">Transmembrane helix</keyword>
<evidence type="ECO:0000256" key="2">
    <source>
        <dbReference type="SAM" id="SignalP"/>
    </source>
</evidence>
<feature type="transmembrane region" description="Helical" evidence="1">
    <location>
        <begin position="273"/>
        <end position="294"/>
    </location>
</feature>
<sequence>MRRALALPGAALLAALLAPAALAQPPSDELDQTIGADQPVSTDRAVLSLGHVDIGPRYVDGVWTLMVHDDTRAIVDRSVWRELDQTVFQVSDTAVLPVPEDPSYSFIGEPGTSVYVLPQVQNPDVVWVGWNTQDPDVMDTIEGGVTLTLTSLDGPGELFVYLQAGNFGAADVLWDSTKSERQDIWVEVNTHTHANWVFTEPGVYLAQVEATADLVDGSTVNGTAALRFAVGNATDPEGAFAAKEHAVPSIPAGATRAGASSDPAEEASSGPDVLTLALAGVALILAAGMVVVVVRGRAAKRHAASRDTP</sequence>
<comment type="caution">
    <text evidence="3">The sequence shown here is derived from an EMBL/GenBank/DDBJ whole genome shotgun (WGS) entry which is preliminary data.</text>
</comment>
<feature type="signal peptide" evidence="2">
    <location>
        <begin position="1"/>
        <end position="23"/>
    </location>
</feature>
<gene>
    <name evidence="3" type="ORF">BLA60_15360</name>
</gene>
<proteinExistence type="predicted"/>
<dbReference type="RefSeq" id="WP_075133546.1">
    <property type="nucleotide sequence ID" value="NZ_MSIF01000006.1"/>
</dbReference>
<dbReference type="InterPro" id="IPR022435">
    <property type="entry name" value="Surface-anchored_actinobac"/>
</dbReference>
<protein>
    <recommendedName>
        <fullName evidence="5">Surface-anchored protein</fullName>
    </recommendedName>
</protein>
<keyword evidence="4" id="KW-1185">Reference proteome</keyword>
<dbReference type="AlphaFoldDB" id="A0A7Z0WN13"/>
<keyword evidence="1" id="KW-0812">Transmembrane</keyword>